<gene>
    <name evidence="3" type="ORF">LBW59_24430</name>
</gene>
<dbReference type="EMBL" id="JAIVFG010000077">
    <property type="protein sequence ID" value="MDB0573892.1"/>
    <property type="molecule type" value="Genomic_DNA"/>
</dbReference>
<organism evidence="3 4">
    <name type="scientific">Ralstonia solanacearum</name>
    <name type="common">Pseudomonas solanacearum</name>
    <dbReference type="NCBI Taxonomy" id="305"/>
    <lineage>
        <taxon>Bacteria</taxon>
        <taxon>Pseudomonadati</taxon>
        <taxon>Pseudomonadota</taxon>
        <taxon>Betaproteobacteria</taxon>
        <taxon>Burkholderiales</taxon>
        <taxon>Burkholderiaceae</taxon>
        <taxon>Ralstonia</taxon>
        <taxon>Ralstonia solanacearum species complex</taxon>
    </lineage>
</organism>
<feature type="compositionally biased region" description="Gly residues" evidence="1">
    <location>
        <begin position="90"/>
        <end position="110"/>
    </location>
</feature>
<accession>A0AAW5ZV02</accession>
<dbReference type="Proteomes" id="UP001144050">
    <property type="component" value="Unassembled WGS sequence"/>
</dbReference>
<evidence type="ECO:0000256" key="1">
    <source>
        <dbReference type="SAM" id="MobiDB-lite"/>
    </source>
</evidence>
<feature type="domain" description="Glycine-rich" evidence="2">
    <location>
        <begin position="89"/>
        <end position="171"/>
    </location>
</feature>
<name>A0AAW5ZV02_RALSL</name>
<protein>
    <recommendedName>
        <fullName evidence="2">Glycine-rich domain-containing protein</fullName>
    </recommendedName>
</protein>
<sequence>MCRPSLSLEIFHLERITAILDKPSMAAVRKQFLDIDADSQIVNYLGGHGGSAPGAGGGGGGAIGENAQGGDGGPGGKTIHRHGLDATAPGAGGGGAGATGTGSKGGGGGGGGEHVIAANVRLIPGQTIPIKIGRGGRPNPTGGDGEDGEDTEFGDLIRAKGGKGGKAGFSTFQEREVTEADRANGLRVSSLIAAEVVQVRNGLGNLLAAGVEHFSFNELPNEWTFPLFGTLSIGNATAETMFKFAATIFGPDGGVVSEQKFTVFSGNSRAVSRPTFGLVVNFPIDREGVWNVSIQSGGFEFERLPIEIRLAKF</sequence>
<dbReference type="Pfam" id="PF21722">
    <property type="entry name" value="Gly_rich_2"/>
    <property type="match status" value="1"/>
</dbReference>
<dbReference type="AlphaFoldDB" id="A0AAW5ZV02"/>
<proteinExistence type="predicted"/>
<dbReference type="InterPro" id="IPR049304">
    <property type="entry name" value="Gly_rich_dom"/>
</dbReference>
<comment type="caution">
    <text evidence="3">The sequence shown here is derived from an EMBL/GenBank/DDBJ whole genome shotgun (WGS) entry which is preliminary data.</text>
</comment>
<dbReference type="RefSeq" id="WP_271657392.1">
    <property type="nucleotide sequence ID" value="NZ_JAIVFG010000077.1"/>
</dbReference>
<reference evidence="3" key="1">
    <citation type="submission" date="2021-09" db="EMBL/GenBank/DDBJ databases">
        <title>Genomic analysis of Ralstonia spp.</title>
        <authorList>
            <person name="Aburjaile F."/>
            <person name="Ariute J.C."/>
            <person name="Pais A.K.L."/>
            <person name="Albuquerque G.M.R."/>
            <person name="Silva A.M.F."/>
            <person name="Brenig B."/>
            <person name="Azevedo V."/>
            <person name="Matiuzzi M."/>
            <person name="Ramos R."/>
            <person name="Goes-Neto A."/>
            <person name="Soares S."/>
            <person name="Iseppon A.M.B."/>
            <person name="Souza E."/>
            <person name="Gama M."/>
        </authorList>
    </citation>
    <scope>NUCLEOTIDE SEQUENCE</scope>
    <source>
        <strain evidence="3">CCRMRs91</strain>
    </source>
</reference>
<evidence type="ECO:0000313" key="3">
    <source>
        <dbReference type="EMBL" id="MDB0573892.1"/>
    </source>
</evidence>
<feature type="compositionally biased region" description="Gly residues" evidence="1">
    <location>
        <begin position="55"/>
        <end position="76"/>
    </location>
</feature>
<feature type="region of interest" description="Disordered" evidence="1">
    <location>
        <begin position="129"/>
        <end position="151"/>
    </location>
</feature>
<feature type="region of interest" description="Disordered" evidence="1">
    <location>
        <begin position="55"/>
        <end position="110"/>
    </location>
</feature>
<evidence type="ECO:0000259" key="2">
    <source>
        <dbReference type="Pfam" id="PF21722"/>
    </source>
</evidence>
<evidence type="ECO:0000313" key="4">
    <source>
        <dbReference type="Proteomes" id="UP001144050"/>
    </source>
</evidence>